<dbReference type="Proteomes" id="UP000268313">
    <property type="component" value="Unassembled WGS sequence"/>
</dbReference>
<name>A0A3A8KD19_9BACT</name>
<gene>
    <name evidence="1" type="ORF">D7X32_09070</name>
</gene>
<keyword evidence="2" id="KW-1185">Reference proteome</keyword>
<proteinExistence type="predicted"/>
<comment type="caution">
    <text evidence="1">The sequence shown here is derived from an EMBL/GenBank/DDBJ whole genome shotgun (WGS) entry which is preliminary data.</text>
</comment>
<sequence length="145" mass="15755">MAVDLHRLMEGVQTEVRGVGERMATAEQVRRLEDRIMEVDRRVTEHAPAVGAVPGLAAKVEALEKSSAAHGVAVEAIPAIRERQDAQEHRNSRQAGALWVVGVVVGLLGLAGLRDCGRWFVQAQAPAQHQLTQDASEPGSPMRRR</sequence>
<evidence type="ECO:0000313" key="2">
    <source>
        <dbReference type="Proteomes" id="UP000268313"/>
    </source>
</evidence>
<reference evidence="2" key="1">
    <citation type="submission" date="2018-09" db="EMBL/GenBank/DDBJ databases">
        <authorList>
            <person name="Livingstone P.G."/>
            <person name="Whitworth D.E."/>
        </authorList>
    </citation>
    <scope>NUCLEOTIDE SEQUENCE [LARGE SCALE GENOMIC DNA]</scope>
    <source>
        <strain evidence="2">CA043D</strain>
    </source>
</reference>
<protein>
    <submittedName>
        <fullName evidence="1">Uncharacterized protein</fullName>
    </submittedName>
</protein>
<accession>A0A3A8KD19</accession>
<dbReference type="AlphaFoldDB" id="A0A3A8KD19"/>
<dbReference type="EMBL" id="RAWE01000022">
    <property type="protein sequence ID" value="RKH05059.1"/>
    <property type="molecule type" value="Genomic_DNA"/>
</dbReference>
<organism evidence="1 2">
    <name type="scientific">Corallococcus carmarthensis</name>
    <dbReference type="NCBI Taxonomy" id="2316728"/>
    <lineage>
        <taxon>Bacteria</taxon>
        <taxon>Pseudomonadati</taxon>
        <taxon>Myxococcota</taxon>
        <taxon>Myxococcia</taxon>
        <taxon>Myxococcales</taxon>
        <taxon>Cystobacterineae</taxon>
        <taxon>Myxococcaceae</taxon>
        <taxon>Corallococcus</taxon>
    </lineage>
</organism>
<evidence type="ECO:0000313" key="1">
    <source>
        <dbReference type="EMBL" id="RKH05059.1"/>
    </source>
</evidence>